<proteinExistence type="predicted"/>
<organism evidence="1 2">
    <name type="scientific">Eretmocerus hayati</name>
    <dbReference type="NCBI Taxonomy" id="131215"/>
    <lineage>
        <taxon>Eukaryota</taxon>
        <taxon>Metazoa</taxon>
        <taxon>Ecdysozoa</taxon>
        <taxon>Arthropoda</taxon>
        <taxon>Hexapoda</taxon>
        <taxon>Insecta</taxon>
        <taxon>Pterygota</taxon>
        <taxon>Neoptera</taxon>
        <taxon>Endopterygota</taxon>
        <taxon>Hymenoptera</taxon>
        <taxon>Apocrita</taxon>
        <taxon>Proctotrupomorpha</taxon>
        <taxon>Chalcidoidea</taxon>
        <taxon>Aphelinidae</taxon>
        <taxon>Aphelininae</taxon>
        <taxon>Eretmocerus</taxon>
    </lineage>
</organism>
<gene>
    <name evidence="1" type="ORF">QAD02_010676</name>
</gene>
<sequence length="541" mass="63019">MYQKNDEYGHHGKSKDVENIVIKPDSIEILTHVEDPFWLEDDNLENNVPEIWRGPNNEYLVVTLSGEVIAINIGDLVQAPFCLENYFMDYNDMQSSLPLPPHLPQKVAEIDRVTCYECDIVFCNEQRLLEHLMTHININRMGCDICDKDLNLEEKFQLHAMAVTWQSIYYCDYCRKSCAGVVRSKDQVPPPGKTFMCHDCECEMKKESLIIHNNTQLYDHKKFQNVTSQPKSQPVLPPAPQVVEQLSNSLPKYSSMEVLKDHKQVVVSSKSLSVPSPMEVLKDRKQVEFSSKPLPASPPTEVLKGHKQVEVSSKSPATPLMMEVLKDQKQMPKHETKSNDRELSLIEQVPAGKRNRRKNGKSQVTKENNKHRRPKPGVQTVSDNKNKKKEKYRRLRPKVQAVNESMKHTLKMSTRSRTREQNKLPMRNFKCRYCPNAFRGDDAFLIHLKEKHEFHKLRYICKLCGKDFRQQRCYENHVSLHKLSENHMCRVCNFSFLSKRELEQHAREHDESEFTKTYCNPQAATYLALDLRKKRKKITAR</sequence>
<comment type="caution">
    <text evidence="1">The sequence shown here is derived from an EMBL/GenBank/DDBJ whole genome shotgun (WGS) entry which is preliminary data.</text>
</comment>
<dbReference type="EMBL" id="CM056742">
    <property type="protein sequence ID" value="KAJ8674890.1"/>
    <property type="molecule type" value="Genomic_DNA"/>
</dbReference>
<protein>
    <submittedName>
        <fullName evidence="1">Uncharacterized protein</fullName>
    </submittedName>
</protein>
<dbReference type="Proteomes" id="UP001239111">
    <property type="component" value="Chromosome 2"/>
</dbReference>
<evidence type="ECO:0000313" key="1">
    <source>
        <dbReference type="EMBL" id="KAJ8674890.1"/>
    </source>
</evidence>
<evidence type="ECO:0000313" key="2">
    <source>
        <dbReference type="Proteomes" id="UP001239111"/>
    </source>
</evidence>
<accession>A0ACC2NUG1</accession>
<reference evidence="1" key="1">
    <citation type="submission" date="2023-04" db="EMBL/GenBank/DDBJ databases">
        <title>A chromosome-level genome assembly of the parasitoid wasp Eretmocerus hayati.</title>
        <authorList>
            <person name="Zhong Y."/>
            <person name="Liu S."/>
            <person name="Liu Y."/>
        </authorList>
    </citation>
    <scope>NUCLEOTIDE SEQUENCE</scope>
    <source>
        <strain evidence="1">ZJU_SS_LIU_2023</strain>
    </source>
</reference>
<name>A0ACC2NUG1_9HYME</name>
<keyword evidence="2" id="KW-1185">Reference proteome</keyword>